<dbReference type="SUPFAM" id="SSF49785">
    <property type="entry name" value="Galactose-binding domain-like"/>
    <property type="match status" value="3"/>
</dbReference>
<dbReference type="OrthoDB" id="6160441at2759"/>
<feature type="domain" description="Sushi" evidence="8">
    <location>
        <begin position="2441"/>
        <end position="2500"/>
    </location>
</feature>
<dbReference type="Pfam" id="PF00084">
    <property type="entry name" value="Sushi"/>
    <property type="match status" value="20"/>
</dbReference>
<dbReference type="SMART" id="SM00032">
    <property type="entry name" value="CCP"/>
    <property type="match status" value="22"/>
</dbReference>
<evidence type="ECO:0000259" key="8">
    <source>
        <dbReference type="PROSITE" id="PS50923"/>
    </source>
</evidence>
<feature type="domain" description="Sushi" evidence="8">
    <location>
        <begin position="1849"/>
        <end position="1923"/>
    </location>
</feature>
<evidence type="ECO:0000313" key="11">
    <source>
        <dbReference type="Proteomes" id="UP000749559"/>
    </source>
</evidence>
<feature type="domain" description="Sushi" evidence="8">
    <location>
        <begin position="2501"/>
        <end position="2557"/>
    </location>
</feature>
<feature type="domain" description="Sushi" evidence="8">
    <location>
        <begin position="1981"/>
        <end position="2039"/>
    </location>
</feature>
<dbReference type="PROSITE" id="PS50923">
    <property type="entry name" value="SUSHI"/>
    <property type="match status" value="21"/>
</dbReference>
<feature type="domain" description="Apple" evidence="9">
    <location>
        <begin position="270"/>
        <end position="342"/>
    </location>
</feature>
<organism evidence="10 11">
    <name type="scientific">Owenia fusiformis</name>
    <name type="common">Polychaete worm</name>
    <dbReference type="NCBI Taxonomy" id="6347"/>
    <lineage>
        <taxon>Eukaryota</taxon>
        <taxon>Metazoa</taxon>
        <taxon>Spiralia</taxon>
        <taxon>Lophotrochozoa</taxon>
        <taxon>Annelida</taxon>
        <taxon>Polychaeta</taxon>
        <taxon>Sedentaria</taxon>
        <taxon>Canalipalpata</taxon>
        <taxon>Sabellida</taxon>
        <taxon>Oweniida</taxon>
        <taxon>Oweniidae</taxon>
        <taxon>Owenia</taxon>
    </lineage>
</organism>
<protein>
    <submittedName>
        <fullName evidence="10">Uncharacterized protein</fullName>
    </submittedName>
</protein>
<feature type="domain" description="Sushi" evidence="8">
    <location>
        <begin position="1548"/>
        <end position="1609"/>
    </location>
</feature>
<dbReference type="InterPro" id="IPR000421">
    <property type="entry name" value="FA58C"/>
</dbReference>
<feature type="domain" description="Sushi" evidence="8">
    <location>
        <begin position="2209"/>
        <end position="2267"/>
    </location>
</feature>
<feature type="disulfide bond" evidence="5">
    <location>
        <begin position="2471"/>
        <end position="2498"/>
    </location>
</feature>
<feature type="domain" description="Sushi" evidence="8">
    <location>
        <begin position="1362"/>
        <end position="1423"/>
    </location>
</feature>
<name>A0A8S4N935_OWEFU</name>
<feature type="domain" description="Sushi" evidence="8">
    <location>
        <begin position="1672"/>
        <end position="1733"/>
    </location>
</feature>
<feature type="domain" description="Sushi" evidence="8">
    <location>
        <begin position="1486"/>
        <end position="1547"/>
    </location>
</feature>
<feature type="domain" description="Sushi" evidence="8">
    <location>
        <begin position="1424"/>
        <end position="1485"/>
    </location>
</feature>
<dbReference type="CDD" id="cd00057">
    <property type="entry name" value="FA58C"/>
    <property type="match status" value="2"/>
</dbReference>
<feature type="domain" description="Sushi" evidence="8">
    <location>
        <begin position="1791"/>
        <end position="1848"/>
    </location>
</feature>
<feature type="compositionally biased region" description="Polar residues" evidence="6">
    <location>
        <begin position="2356"/>
        <end position="2372"/>
    </location>
</feature>
<evidence type="ECO:0000256" key="2">
    <source>
        <dbReference type="ARBA" id="ARBA00022737"/>
    </source>
</evidence>
<keyword evidence="4" id="KW-0325">Glycoprotein</keyword>
<evidence type="ECO:0000259" key="7">
    <source>
        <dbReference type="PROSITE" id="PS50022"/>
    </source>
</evidence>
<accession>A0A8S4N935</accession>
<dbReference type="PROSITE" id="PS01285">
    <property type="entry name" value="FA58C_1"/>
    <property type="match status" value="1"/>
</dbReference>
<feature type="domain" description="Sushi" evidence="8">
    <location>
        <begin position="1610"/>
        <end position="1671"/>
    </location>
</feature>
<evidence type="ECO:0000313" key="10">
    <source>
        <dbReference type="EMBL" id="CAH1776940.1"/>
    </source>
</evidence>
<gene>
    <name evidence="10" type="ORF">OFUS_LOCUS4067</name>
</gene>
<comment type="caution">
    <text evidence="5">Lacks conserved residue(s) required for the propagation of feature annotation.</text>
</comment>
<dbReference type="Proteomes" id="UP000749559">
    <property type="component" value="Unassembled WGS sequence"/>
</dbReference>
<dbReference type="InterPro" id="IPR035976">
    <property type="entry name" value="Sushi/SCR/CCP_sf"/>
</dbReference>
<keyword evidence="2" id="KW-0677">Repeat</keyword>
<reference evidence="10" key="1">
    <citation type="submission" date="2022-03" db="EMBL/GenBank/DDBJ databases">
        <authorList>
            <person name="Martin C."/>
        </authorList>
    </citation>
    <scope>NUCLEOTIDE SEQUENCE</scope>
</reference>
<dbReference type="SUPFAM" id="SSF57535">
    <property type="entry name" value="Complement control module/SCR domain"/>
    <property type="match status" value="22"/>
</dbReference>
<dbReference type="PROSITE" id="PS50022">
    <property type="entry name" value="FA58C_3"/>
    <property type="match status" value="2"/>
</dbReference>
<evidence type="ECO:0000256" key="4">
    <source>
        <dbReference type="ARBA" id="ARBA00023180"/>
    </source>
</evidence>
<evidence type="ECO:0000256" key="1">
    <source>
        <dbReference type="ARBA" id="ARBA00022659"/>
    </source>
</evidence>
<dbReference type="Gene3D" id="2.60.120.260">
    <property type="entry name" value="Galactose-binding domain-like"/>
    <property type="match status" value="3"/>
</dbReference>
<dbReference type="PANTHER" id="PTHR19325:SF575">
    <property type="entry name" value="LOCOMOTION-RELATED PROTEIN HIKARU GENKI"/>
    <property type="match status" value="1"/>
</dbReference>
<feature type="domain" description="Sushi" evidence="8">
    <location>
        <begin position="1734"/>
        <end position="1790"/>
    </location>
</feature>
<dbReference type="InterPro" id="IPR003609">
    <property type="entry name" value="Pan_app"/>
</dbReference>
<feature type="domain" description="Sushi" evidence="8">
    <location>
        <begin position="2617"/>
        <end position="2674"/>
    </location>
</feature>
<dbReference type="InterPro" id="IPR008979">
    <property type="entry name" value="Galactose-bd-like_sf"/>
</dbReference>
<keyword evidence="1 5" id="KW-0768">Sushi</keyword>
<feature type="region of interest" description="Disordered" evidence="6">
    <location>
        <begin position="2353"/>
        <end position="2372"/>
    </location>
</feature>
<feature type="domain" description="Sushi" evidence="8">
    <location>
        <begin position="1241"/>
        <end position="1299"/>
    </location>
</feature>
<feature type="domain" description="F5/8 type C" evidence="7">
    <location>
        <begin position="1007"/>
        <end position="1160"/>
    </location>
</feature>
<feature type="domain" description="Sushi" evidence="8">
    <location>
        <begin position="2558"/>
        <end position="2616"/>
    </location>
</feature>
<feature type="domain" description="Sushi" evidence="8">
    <location>
        <begin position="2151"/>
        <end position="2208"/>
    </location>
</feature>
<evidence type="ECO:0000256" key="3">
    <source>
        <dbReference type="ARBA" id="ARBA00023157"/>
    </source>
</evidence>
<dbReference type="CDD" id="cd00033">
    <property type="entry name" value="CCP"/>
    <property type="match status" value="22"/>
</dbReference>
<feature type="domain" description="Sushi" evidence="8">
    <location>
        <begin position="2390"/>
        <end position="2440"/>
    </location>
</feature>
<proteinExistence type="predicted"/>
<dbReference type="Pfam" id="PF00754">
    <property type="entry name" value="F5_F8_type_C"/>
    <property type="match status" value="2"/>
</dbReference>
<dbReference type="InterPro" id="IPR000436">
    <property type="entry name" value="Sushi_SCR_CCP_dom"/>
</dbReference>
<evidence type="ECO:0000256" key="6">
    <source>
        <dbReference type="SAM" id="MobiDB-lite"/>
    </source>
</evidence>
<keyword evidence="3 5" id="KW-1015">Disulfide bond</keyword>
<dbReference type="InterPro" id="IPR050350">
    <property type="entry name" value="Compl-Cell_Adhes-Reg"/>
</dbReference>
<feature type="domain" description="Sushi" evidence="8">
    <location>
        <begin position="1300"/>
        <end position="1361"/>
    </location>
</feature>
<dbReference type="SMART" id="SM00231">
    <property type="entry name" value="FA58C"/>
    <property type="match status" value="2"/>
</dbReference>
<dbReference type="PANTHER" id="PTHR19325">
    <property type="entry name" value="COMPLEMENT COMPONENT-RELATED SUSHI DOMAIN-CONTAINING"/>
    <property type="match status" value="1"/>
</dbReference>
<comment type="caution">
    <text evidence="10">The sequence shown here is derived from an EMBL/GenBank/DDBJ whole genome shotgun (WGS) entry which is preliminary data.</text>
</comment>
<dbReference type="EMBL" id="CAIIXF020000002">
    <property type="protein sequence ID" value="CAH1776940.1"/>
    <property type="molecule type" value="Genomic_DNA"/>
</dbReference>
<evidence type="ECO:0000256" key="5">
    <source>
        <dbReference type="PROSITE-ProRule" id="PRU00302"/>
    </source>
</evidence>
<dbReference type="FunFam" id="2.60.120.260:FF:000016">
    <property type="entry name" value="Contactin-associated protein-like 4 isoform 1"/>
    <property type="match status" value="2"/>
</dbReference>
<sequence length="2810" mass="309053">MGCWADTATRAMTSLEGAAVLDGAYGERQDAINKCFIAARNKGYEYFALQGGSCWGSAFGDDTSYAQYGESESCEKNGKGGTLKNNVYRITLGYRSIGKCYRTPHNGLNSLEGTDTILDDNHTLRDDAIGKCYTVSLNNGYKYFGLVDGGLCFAGSTFDYSAIPLDIAECGAEGDGGPTSYMIYEIMNDNVALGKTTSQSSILPYRGDTVASERAILTTSDGTCIASLTNYEQTPYWRLDLGLNLNISKLVIHPVIDAQWIHNPARITSCIPGNNIAREDLPLTQDFEQCKVICLNSLNCLSFDFQHTSEIRRCQISGKHSLTMPISEPCHLDDYKYYEYFKPDLNNFGIYIGQDSINIDDPNQYDVCFEQTSIMSGPHEVRCYTDLRGRYVMIQKNDQSESSQLGICQVEVYVERIYCSEVSVNPHTRLVRFDGRQEGDVAIFECLPGNNMLSGEYRVTCLANGEWSDSSLVCSGCCDLTKNNATLLLHNYNALPLGQLPGMIDALTMDRNTQFGEFEYAEFHHTSIVVDQATFRGIKLSPGDSIFTNSSIVHSNDVHYENISLEIWMDLDLMLGYTVITSNTFGLTFRNGTVAATFVGIEDTITISYTINDVILQHSNIVYVVLTKTMTAFDLYMNAILVAHLTTCIVETNIEGNHHFYMDSDVAGVIYSFHFSTAWPDVYKTFKAAQYDRRAVGCETEDMRFVTACPSGSVWVPWMKVGQPIASQENGMLYPCDFAFQTGCSLTTYSEAVVQELFEENACTDKSYCNISYSEYSNMREDSCPQEEKVTVIARFDCKTPESAELEVVEENEITDADPFATCITLGPSLTKQSLQLKIGQAADIGDIIVNIGVKYGEPSHLVHDVQDHQLTASSSYSAAHDPNFSRLNTISTSGQCGCWAAAVNDQNQWIQVDFETVVHVSGVITQGRSDYSQWVTSYTVSHSLDAINFINHTLVNGTIRVFTGNIDQNSTVAHQFGPEFNARIVRIHPREYYVHMSMRFDILGDKLPEMELIDAMNVPDDHFSVSSTHSHSTPLGARARLNYDDPGGCRSWCAGSNDANQYIEVDLGRAVFVSGIVTQGRHDYDQWVKSYKLKYKAAEVEPFVGYTEDGIDKIFNANTDRDTIVQSTLKIGGVFARYIRIHPVTWANHISMRMGILGYPYAYDTIVSLKHNIYTSESTSAAEKIPCTGIIDTPIEGNMFYIFKCGSRSTQHKIVEIELMPGFLGETVDVCDIAIYRKELGCPPETESIENGRASTTFANRQPMGTIIEYECDTGYETNSSVIICQKNGTWSEANCTNVSCDMAPQELQGGTLEEKCIGTNGYYKDNCTYSCNIGYTMNGSNVIQCMEDRNWTAIPECIIKDCGEPGSVEKGTLRYNSTVFNSTATVNCDIGHELSSESNMDGIIRCNASGLWDGYPIGCSIKDCGKPESAQNGDFSYNSTVFNSTATVDCDIGHELSSESNMDGIIRCNESGLWDGYPIGCSMKDCGKPEPVESGDLSYNSTVFNSTATVNCDIGYELSLESNVDGIIRCNESGSWDGYPIGCSLKDCDTPESAQNGDFSYNSTVFNSTAIISCDIGHELSSESNMDGIIRCNESGLWDGYPIGCSIKDCGKPEPVESGDFSYNSTVFNSTAKVNCDIGYELSSESNEEGMIRCNESGLWDGYPIGCTKKDCGKPGLVERGNFTYNSTVFNSTAIISCDIGYELSLESNAEGIIRCNESGLWDGFPIECIIKDCGEAPLITNGAGDGLGTTYEETWHYVCDPGFDLIGEKNITCLETATWTDAPNCTIKNCSFIPIWQNGHVVASDGLTYGSTIDFLCDHGYTHEGETRIECLETGLWSELGECKRVYCAPHPTINHAFILHITDDNGSEKLDEYIGSGIFNATVDTMIEYRCDLGYNMSGNSTITCLQSGNWTSPAECNIVQCGPPDDIINSTVQYNQTFYNSTTVYDCAVGNILIGDNTSRCLEDSTWTSPPFCLFIDCHDPPYVSHSTTGYTDNRTTVYAKVDYECDIGYDMVGNSTASCSVTGNWSDIPVCVIADCGEPPNVPFSTWDQNTTTTYDSVLTYTCFEGYKMIQMEPNTSSYASCSANGCYDDTIACSKNMSCDNGLSANSSFQCPTNRSCYEFFDRASTVRCLPIGNWNTTPVCEPKDCGLLNISNGSMVYFDNSTTYGSNVSMSCDEAYYLNGDSTLQCNADGQWSNISECVAIDCFNIPSVDNSVFLNPSNNTLYGSVVNYTCDIGYFMTGNDSITCMNNGSWSSPPECTIHDCGEMPNISNGIGRLTHKTLLNMTTVNNTHLDTLNKTITQMPHIHDITKAALIDALNGSMDPRIAMENTTHGPNMTITEFQNDDDVNANKTTSNDTNVDGSMMNNDTDIRNVSNVHLITSNDVRHNPGETLYSTTYLSMGEYTCDDGFNMYGDPKTICLADGTWSQAPVCSLYDCGDLPVVHNANVAVNLDSTNDKIIATFTCVTGYFLVGNESIECEAGSSWTTDTPKCEIVNCGMPRKVARAVREVTDITYGSMVKYTCEKGNILHGSSTAECKEDGSWSPYPECSLVDCGPLPRVQNAIGHLRGTTTTYGRSAYYTCAWGHRAYGDTNIHCQADGLWSFPCVCSPLDCGDIPLVLNSSAAVRLSQSIALQINYQCDPGYKLIGHPQVTCMQIEEWSAIPSCNLITTTPLPTSPATTTTSTTQSTTALQSTLFDTSTKQSTTAVRTTPLATTELYTTPYIVATEPPKAVYKRVKKMEIPPEEAKHAQVVSMPVAVFPAIFLGVLLLTDLPKIIVDCRQGFRNMMHGLRQYIKSRNRIATV</sequence>
<feature type="domain" description="F5/8 type C" evidence="7">
    <location>
        <begin position="851"/>
        <end position="1006"/>
    </location>
</feature>
<dbReference type="PROSITE" id="PS50948">
    <property type="entry name" value="PAN"/>
    <property type="match status" value="1"/>
</dbReference>
<evidence type="ECO:0000259" key="9">
    <source>
        <dbReference type="PROSITE" id="PS50948"/>
    </source>
</evidence>
<dbReference type="Gene3D" id="2.10.70.10">
    <property type="entry name" value="Complement Module, domain 1"/>
    <property type="match status" value="22"/>
</dbReference>
<feature type="domain" description="Sushi" evidence="8">
    <location>
        <begin position="1924"/>
        <end position="1980"/>
    </location>
</feature>
<feature type="domain" description="Sushi" evidence="8">
    <location>
        <begin position="417"/>
        <end position="476"/>
    </location>
</feature>
<feature type="disulfide bond" evidence="5">
    <location>
        <begin position="1243"/>
        <end position="1286"/>
    </location>
</feature>
<keyword evidence="11" id="KW-1185">Reference proteome</keyword>